<reference evidence="1 2" key="1">
    <citation type="submission" date="2017-06" db="EMBL/GenBank/DDBJ databases">
        <title>Draft genome sequence of Fusobacterium nucleatum subsp. polymorphum KCOM 1271 (=ChDC F305).</title>
        <authorList>
            <person name="Kook J.-K."/>
            <person name="Park S.-N."/>
            <person name="Lim Y.K."/>
            <person name="Roh H."/>
        </authorList>
    </citation>
    <scope>NUCLEOTIDE SEQUENCE [LARGE SCALE GENOMIC DNA]</scope>
    <source>
        <strain evidence="2">KCOM 1271 (ChDC F305)</strain>
    </source>
</reference>
<dbReference type="InterPro" id="IPR038666">
    <property type="entry name" value="SSP1_head-tail_sf"/>
</dbReference>
<dbReference type="Gene3D" id="2.40.10.270">
    <property type="entry name" value="Bacteriophage SPP1 head-tail adaptor protein"/>
    <property type="match status" value="1"/>
</dbReference>
<dbReference type="Pfam" id="PF05521">
    <property type="entry name" value="Phage_HCP"/>
    <property type="match status" value="1"/>
</dbReference>
<protein>
    <submittedName>
        <fullName evidence="1">Phage head-tail adapter protein</fullName>
    </submittedName>
</protein>
<accession>A0A2C6AV60</accession>
<organism evidence="1 2">
    <name type="scientific">Fusobacterium nucleatum subsp. polymorphum</name>
    <name type="common">Fusobacterium polymorphum</name>
    <dbReference type="NCBI Taxonomy" id="76857"/>
    <lineage>
        <taxon>Bacteria</taxon>
        <taxon>Fusobacteriati</taxon>
        <taxon>Fusobacteriota</taxon>
        <taxon>Fusobacteriia</taxon>
        <taxon>Fusobacteriales</taxon>
        <taxon>Fusobacteriaceae</taxon>
        <taxon>Fusobacterium</taxon>
    </lineage>
</organism>
<name>A0A2C6AV60_FUSNP</name>
<comment type="caution">
    <text evidence="1">The sequence shown here is derived from an EMBL/GenBank/DDBJ whole genome shotgun (WGS) entry which is preliminary data.</text>
</comment>
<dbReference type="RefSeq" id="WP_098973652.1">
    <property type="nucleotide sequence ID" value="NZ_NIRN01000001.1"/>
</dbReference>
<dbReference type="Proteomes" id="UP000224182">
    <property type="component" value="Unassembled WGS sequence"/>
</dbReference>
<evidence type="ECO:0000313" key="2">
    <source>
        <dbReference type="Proteomes" id="UP000224182"/>
    </source>
</evidence>
<proteinExistence type="predicted"/>
<dbReference type="EMBL" id="NIRN01000001">
    <property type="protein sequence ID" value="PHI05999.1"/>
    <property type="molecule type" value="Genomic_DNA"/>
</dbReference>
<evidence type="ECO:0000313" key="1">
    <source>
        <dbReference type="EMBL" id="PHI05999.1"/>
    </source>
</evidence>
<dbReference type="AlphaFoldDB" id="A0A2C6AV60"/>
<dbReference type="InterPro" id="IPR008767">
    <property type="entry name" value="Phage_SPP1_head-tail_adaptor"/>
</dbReference>
<sequence length="114" mass="13556">MITLNDITKRLRHLIDVYAMVDTTNSLGENEKKPELFKKAYCEIVPLNSSEKNGEAGTEENQHQFKFIFRIKSVPGIKKDWFFIYGGLKYEVMYFNRDFKDNQFIEVFCVRKEE</sequence>
<gene>
    <name evidence="1" type="ORF">CBG54_02530</name>
</gene>